<evidence type="ECO:0000256" key="1">
    <source>
        <dbReference type="ARBA" id="ARBA00023239"/>
    </source>
</evidence>
<dbReference type="InterPro" id="IPR050684">
    <property type="entry name" value="HTH-Siroheme_Decarb"/>
</dbReference>
<dbReference type="STRING" id="1121326.CLMAG_40540"/>
<protein>
    <recommendedName>
        <fullName evidence="4">siroheme decarboxylase</fullName>
        <ecNumber evidence="4">4.1.1.111</ecNumber>
    </recommendedName>
</protein>
<dbReference type="EC" id="4.1.1.111" evidence="4"/>
<keyword evidence="1" id="KW-0456">Lyase</keyword>
<keyword evidence="9" id="KW-1185">Reference proteome</keyword>
<comment type="similarity">
    <text evidence="3">Belongs to the Ahb/Nir family.</text>
</comment>
<evidence type="ECO:0000256" key="5">
    <source>
        <dbReference type="ARBA" id="ARBA00048470"/>
    </source>
</evidence>
<evidence type="ECO:0000256" key="3">
    <source>
        <dbReference type="ARBA" id="ARBA00023457"/>
    </source>
</evidence>
<dbReference type="PANTHER" id="PTHR43413:SF1">
    <property type="entry name" value="SIROHEME DECARBOXYLASE NIRL SUBUNIT"/>
    <property type="match status" value="1"/>
</dbReference>
<evidence type="ECO:0000313" key="9">
    <source>
        <dbReference type="Proteomes" id="UP000076603"/>
    </source>
</evidence>
<comment type="caution">
    <text evidence="8">The sequence shown here is derived from an EMBL/GenBank/DDBJ whole genome shotgun (WGS) entry which is preliminary data.</text>
</comment>
<dbReference type="InterPro" id="IPR053953">
    <property type="entry name" value="NirdL-like_HTH"/>
</dbReference>
<dbReference type="AlphaFoldDB" id="A0A162RRK4"/>
<name>A0A162RRK4_9CLOT</name>
<gene>
    <name evidence="8" type="ORF">CLMAG_40540</name>
</gene>
<dbReference type="EMBL" id="LWAE01000005">
    <property type="protein sequence ID" value="KZL90283.1"/>
    <property type="molecule type" value="Genomic_DNA"/>
</dbReference>
<reference evidence="8 9" key="1">
    <citation type="submission" date="2016-04" db="EMBL/GenBank/DDBJ databases">
        <title>Genome sequence of Clostridium magnum DSM 2767.</title>
        <authorList>
            <person name="Poehlein A."/>
            <person name="Uhlig R."/>
            <person name="Fischer R."/>
            <person name="Bahl H."/>
            <person name="Daniel R."/>
        </authorList>
    </citation>
    <scope>NUCLEOTIDE SEQUENCE [LARGE SCALE GENOMIC DNA]</scope>
    <source>
        <strain evidence="8 9">DSM 2767</strain>
    </source>
</reference>
<proteinExistence type="inferred from homology"/>
<dbReference type="GO" id="GO:0016829">
    <property type="term" value="F:lyase activity"/>
    <property type="evidence" value="ECO:0007669"/>
    <property type="project" value="UniProtKB-KW"/>
</dbReference>
<dbReference type="Pfam" id="PF22451">
    <property type="entry name" value="NirdL-like_HTH"/>
    <property type="match status" value="1"/>
</dbReference>
<evidence type="ECO:0000256" key="4">
    <source>
        <dbReference type="ARBA" id="ARBA00023471"/>
    </source>
</evidence>
<comment type="pathway">
    <text evidence="2">Porphyrin-containing compound metabolism.</text>
</comment>
<accession>A0A162RRK4</accession>
<feature type="domain" description="Siroheme decarboxylase NirL-like HTH" evidence="7">
    <location>
        <begin position="6"/>
        <end position="51"/>
    </location>
</feature>
<sequence length="155" mass="18180">MLSPLDKKILKRLQEDIPLTASPYKDMAEELDIDEDELIDKIKKYNETGILKRVSAILYHRQAGFNANAMVVWKVNNKDILSIGEYLASIPEISHCYERIAYPFWDYNLYTMIHEKDMERCSKIIQGISDAIGVTEYRVLYSTRELKKTSMKYFK</sequence>
<dbReference type="PANTHER" id="PTHR43413">
    <property type="entry name" value="TRANSCRIPTIONAL REGULATOR, ASNC FAMILY"/>
    <property type="match status" value="1"/>
</dbReference>
<evidence type="ECO:0000259" key="6">
    <source>
        <dbReference type="Pfam" id="PF17805"/>
    </source>
</evidence>
<feature type="domain" description="Siroheme decarboxylase AsnC-like ligand binding" evidence="6">
    <location>
        <begin position="62"/>
        <end position="147"/>
    </location>
</feature>
<evidence type="ECO:0000259" key="7">
    <source>
        <dbReference type="Pfam" id="PF22451"/>
    </source>
</evidence>
<organism evidence="8 9">
    <name type="scientific">Clostridium magnum DSM 2767</name>
    <dbReference type="NCBI Taxonomy" id="1121326"/>
    <lineage>
        <taxon>Bacteria</taxon>
        <taxon>Bacillati</taxon>
        <taxon>Bacillota</taxon>
        <taxon>Clostridia</taxon>
        <taxon>Eubacteriales</taxon>
        <taxon>Clostridiaceae</taxon>
        <taxon>Clostridium</taxon>
    </lineage>
</organism>
<comment type="catalytic activity">
    <reaction evidence="5">
        <text>siroheme + 2 H(+) = 12,18-didecarboxysiroheme + 2 CO2</text>
        <dbReference type="Rhea" id="RHEA:19093"/>
        <dbReference type="ChEBI" id="CHEBI:15378"/>
        <dbReference type="ChEBI" id="CHEBI:16526"/>
        <dbReference type="ChEBI" id="CHEBI:60052"/>
        <dbReference type="ChEBI" id="CHEBI:140497"/>
        <dbReference type="EC" id="4.1.1.111"/>
    </reaction>
</comment>
<dbReference type="OrthoDB" id="9806536at2"/>
<evidence type="ECO:0000256" key="2">
    <source>
        <dbReference type="ARBA" id="ARBA00023444"/>
    </source>
</evidence>
<evidence type="ECO:0000313" key="8">
    <source>
        <dbReference type="EMBL" id="KZL90283.1"/>
    </source>
</evidence>
<dbReference type="Gene3D" id="3.30.70.3460">
    <property type="match status" value="1"/>
</dbReference>
<dbReference type="PATRIC" id="fig|1121326.3.peg.4107"/>
<dbReference type="RefSeq" id="WP_066626414.1">
    <property type="nucleotide sequence ID" value="NZ_FQXL01000008.1"/>
</dbReference>
<dbReference type="InterPro" id="IPR040523">
    <property type="entry name" value="AsnC_trans_reg2"/>
</dbReference>
<dbReference type="Pfam" id="PF17805">
    <property type="entry name" value="AsnC_trans_reg2"/>
    <property type="match status" value="1"/>
</dbReference>
<dbReference type="Proteomes" id="UP000076603">
    <property type="component" value="Unassembled WGS sequence"/>
</dbReference>